<organism evidence="1">
    <name type="scientific">invertebrate metagenome</name>
    <dbReference type="NCBI Taxonomy" id="1711999"/>
    <lineage>
        <taxon>unclassified sequences</taxon>
        <taxon>metagenomes</taxon>
        <taxon>organismal metagenomes</taxon>
    </lineage>
</organism>
<protein>
    <submittedName>
        <fullName evidence="1">Uncharacterized protein</fullName>
    </submittedName>
</protein>
<accession>A0A2H9T2X4</accession>
<name>A0A2H9T2X4_9ZZZZ</name>
<reference evidence="1" key="1">
    <citation type="journal article" date="2017" name="Appl. Environ. Microbiol.">
        <title>Molecular characterization of an Endozoicomonas-like organism causing infection in king scallop Pecten maximus L.</title>
        <authorList>
            <person name="Cano I."/>
            <person name="van Aerle R."/>
            <person name="Ross S."/>
            <person name="Verner-Jeffreys D.W."/>
            <person name="Paley R.K."/>
            <person name="Rimmer G."/>
            <person name="Ryder D."/>
            <person name="Hooper P."/>
            <person name="Stone D."/>
            <person name="Feist S.W."/>
        </authorList>
    </citation>
    <scope>NUCLEOTIDE SEQUENCE</scope>
</reference>
<comment type="caution">
    <text evidence="1">The sequence shown here is derived from an EMBL/GenBank/DDBJ whole genome shotgun (WGS) entry which is preliminary data.</text>
</comment>
<evidence type="ECO:0000313" key="1">
    <source>
        <dbReference type="EMBL" id="PJE77544.1"/>
    </source>
</evidence>
<dbReference type="EMBL" id="NSIT01000521">
    <property type="protein sequence ID" value="PJE77544.1"/>
    <property type="molecule type" value="Genomic_DNA"/>
</dbReference>
<gene>
    <name evidence="1" type="ORF">CI610_03531</name>
</gene>
<dbReference type="AlphaFoldDB" id="A0A2H9T2X4"/>
<sequence length="47" mass="5735">MVIKFPLEINRPHLRRNLSISRLARHMILLNYIEISLFLRNYPVYPI</sequence>
<proteinExistence type="predicted"/>